<keyword evidence="10" id="KW-1185">Reference proteome</keyword>
<evidence type="ECO:0000256" key="7">
    <source>
        <dbReference type="ARBA" id="ARBA00023242"/>
    </source>
</evidence>
<accession>A0AAD8H2H9</accession>
<evidence type="ECO:0000256" key="1">
    <source>
        <dbReference type="ARBA" id="ARBA00004123"/>
    </source>
</evidence>
<organism evidence="9 10">
    <name type="scientific">Heracleum sosnowskyi</name>
    <dbReference type="NCBI Taxonomy" id="360622"/>
    <lineage>
        <taxon>Eukaryota</taxon>
        <taxon>Viridiplantae</taxon>
        <taxon>Streptophyta</taxon>
        <taxon>Embryophyta</taxon>
        <taxon>Tracheophyta</taxon>
        <taxon>Spermatophyta</taxon>
        <taxon>Magnoliopsida</taxon>
        <taxon>eudicotyledons</taxon>
        <taxon>Gunneridae</taxon>
        <taxon>Pentapetalae</taxon>
        <taxon>asterids</taxon>
        <taxon>campanulids</taxon>
        <taxon>Apiales</taxon>
        <taxon>Apiaceae</taxon>
        <taxon>Apioideae</taxon>
        <taxon>apioid superclade</taxon>
        <taxon>Tordylieae</taxon>
        <taxon>Tordyliinae</taxon>
        <taxon>Heracleum</taxon>
    </lineage>
</organism>
<dbReference type="InterPro" id="IPR011989">
    <property type="entry name" value="ARM-like"/>
</dbReference>
<keyword evidence="5" id="KW-0677">Repeat</keyword>
<dbReference type="InterPro" id="IPR040122">
    <property type="entry name" value="Importin_beta"/>
</dbReference>
<dbReference type="GO" id="GO:0006606">
    <property type="term" value="P:protein import into nucleus"/>
    <property type="evidence" value="ECO:0007669"/>
    <property type="project" value="InterPro"/>
</dbReference>
<comment type="subcellular location">
    <subcellularLocation>
        <location evidence="2">Cytoplasm</location>
    </subcellularLocation>
    <subcellularLocation>
        <location evidence="1">Nucleus</location>
    </subcellularLocation>
</comment>
<dbReference type="SUPFAM" id="SSF48371">
    <property type="entry name" value="ARM repeat"/>
    <property type="match status" value="1"/>
</dbReference>
<evidence type="ECO:0000313" key="10">
    <source>
        <dbReference type="Proteomes" id="UP001237642"/>
    </source>
</evidence>
<dbReference type="Gene3D" id="1.25.10.10">
    <property type="entry name" value="Leucine-rich Repeat Variant"/>
    <property type="match status" value="1"/>
</dbReference>
<proteinExistence type="predicted"/>
<reference evidence="9" key="2">
    <citation type="submission" date="2023-05" db="EMBL/GenBank/DDBJ databases">
        <authorList>
            <person name="Schelkunov M.I."/>
        </authorList>
    </citation>
    <scope>NUCLEOTIDE SEQUENCE</scope>
    <source>
        <strain evidence="9">Hsosn_3</strain>
        <tissue evidence="9">Leaf</tissue>
    </source>
</reference>
<evidence type="ECO:0000256" key="6">
    <source>
        <dbReference type="ARBA" id="ARBA00022927"/>
    </source>
</evidence>
<dbReference type="GO" id="GO:0005737">
    <property type="term" value="C:cytoplasm"/>
    <property type="evidence" value="ECO:0007669"/>
    <property type="project" value="UniProtKB-SubCell"/>
</dbReference>
<evidence type="ECO:0000256" key="2">
    <source>
        <dbReference type="ARBA" id="ARBA00004496"/>
    </source>
</evidence>
<name>A0AAD8H2H9_9APIA</name>
<evidence type="ECO:0000313" key="9">
    <source>
        <dbReference type="EMBL" id="KAK1358513.1"/>
    </source>
</evidence>
<keyword evidence="3" id="KW-0813">Transport</keyword>
<keyword evidence="4" id="KW-0963">Cytoplasm</keyword>
<keyword evidence="6" id="KW-0653">Protein transport</keyword>
<comment type="caution">
    <text evidence="9">The sequence shown here is derived from an EMBL/GenBank/DDBJ whole genome shotgun (WGS) entry which is preliminary data.</text>
</comment>
<dbReference type="PANTHER" id="PTHR10527">
    <property type="entry name" value="IMPORTIN BETA"/>
    <property type="match status" value="1"/>
</dbReference>
<reference evidence="9" key="1">
    <citation type="submission" date="2023-02" db="EMBL/GenBank/DDBJ databases">
        <title>Genome of toxic invasive species Heracleum sosnowskyi carries increased number of genes despite the absence of recent whole-genome duplications.</title>
        <authorList>
            <person name="Schelkunov M."/>
            <person name="Shtratnikova V."/>
            <person name="Makarenko M."/>
            <person name="Klepikova A."/>
            <person name="Omelchenko D."/>
            <person name="Novikova G."/>
            <person name="Obukhova E."/>
            <person name="Bogdanov V."/>
            <person name="Penin A."/>
            <person name="Logacheva M."/>
        </authorList>
    </citation>
    <scope>NUCLEOTIDE SEQUENCE</scope>
    <source>
        <strain evidence="9">Hsosn_3</strain>
        <tissue evidence="9">Leaf</tissue>
    </source>
</reference>
<dbReference type="AlphaFoldDB" id="A0AAD8H2H9"/>
<keyword evidence="7" id="KW-0539">Nucleus</keyword>
<evidence type="ECO:0000256" key="4">
    <source>
        <dbReference type="ARBA" id="ARBA00022490"/>
    </source>
</evidence>
<dbReference type="InterPro" id="IPR016024">
    <property type="entry name" value="ARM-type_fold"/>
</dbReference>
<sequence length="268" mass="30165">MAMDISQLLLSPNESRILTGIILKNSIHAEDATIKAYLVQQWAGTDINCKSQIKVLLLNILRSSIHLARHAASQVIAKIASIEIPQKTWPDLVSLLVKMTEEKLATLKQATLETLGCVCEEISHKDLQEDEVNNILYAVVQGMRYEESVDVRLTRALNNALNLAKTEFQNETDLNIIMKVFFETAIAEETIIRQSAFECLVSIASMYYDVLEPYIHEIFQFTAVAVQGDKIVGLQEIKFGALSAMKRSSFKIIRFQILVFLKYLTPAS</sequence>
<evidence type="ECO:0000256" key="3">
    <source>
        <dbReference type="ARBA" id="ARBA00022448"/>
    </source>
</evidence>
<dbReference type="Proteomes" id="UP001237642">
    <property type="component" value="Unassembled WGS sequence"/>
</dbReference>
<gene>
    <name evidence="9" type="ORF">POM88_051769</name>
</gene>
<evidence type="ECO:0000259" key="8">
    <source>
        <dbReference type="Pfam" id="PF25780"/>
    </source>
</evidence>
<dbReference type="Pfam" id="PF25780">
    <property type="entry name" value="TPR_IPO5"/>
    <property type="match status" value="1"/>
</dbReference>
<feature type="domain" description="IPO4/5-like TPR repeats" evidence="8">
    <location>
        <begin position="67"/>
        <end position="221"/>
    </location>
</feature>
<evidence type="ECO:0000256" key="5">
    <source>
        <dbReference type="ARBA" id="ARBA00022737"/>
    </source>
</evidence>
<dbReference type="InterPro" id="IPR057672">
    <property type="entry name" value="TPR_IPO4/5"/>
</dbReference>
<dbReference type="EMBL" id="JAUIZM010000011">
    <property type="protein sequence ID" value="KAK1358513.1"/>
    <property type="molecule type" value="Genomic_DNA"/>
</dbReference>
<protein>
    <recommendedName>
        <fullName evidence="8">IPO4/5-like TPR repeats domain-containing protein</fullName>
    </recommendedName>
</protein>